<dbReference type="eggNOG" id="ENOG5034B5S">
    <property type="taxonomic scope" value="Bacteria"/>
</dbReference>
<dbReference type="STRING" id="234267.Acid_1004"/>
<evidence type="ECO:0000313" key="1">
    <source>
        <dbReference type="EMBL" id="ABJ82002.1"/>
    </source>
</evidence>
<proteinExistence type="predicted"/>
<organism evidence="1">
    <name type="scientific">Solibacter usitatus (strain Ellin6076)</name>
    <dbReference type="NCBI Taxonomy" id="234267"/>
    <lineage>
        <taxon>Bacteria</taxon>
        <taxon>Pseudomonadati</taxon>
        <taxon>Acidobacteriota</taxon>
        <taxon>Terriglobia</taxon>
        <taxon>Bryobacterales</taxon>
        <taxon>Solibacteraceae</taxon>
        <taxon>Candidatus Solibacter</taxon>
    </lineage>
</organism>
<dbReference type="InParanoid" id="Q02AC0"/>
<accession>Q02AC0</accession>
<name>Q02AC0_SOLUE</name>
<dbReference type="KEGG" id="sus:Acid_1004"/>
<dbReference type="EMBL" id="CP000473">
    <property type="protein sequence ID" value="ABJ82002.1"/>
    <property type="molecule type" value="Genomic_DNA"/>
</dbReference>
<protein>
    <submittedName>
        <fullName evidence="1">Uncharacterized protein</fullName>
    </submittedName>
</protein>
<gene>
    <name evidence="1" type="ordered locus">Acid_1004</name>
</gene>
<sequence precursor="true">MGTIRFFAALTALSFSLFGQGVERWSVKVGVPAGTNFSKTTAVAMADLLALKDVPGVSHNDKRYQADRIPGKAGERYPEGKLVTTTGWLHLVAGETDGDYHIQLSDSPTTGDNCLIVEVPNEEEKFTPDGELRPKFQAVRDLIKTKMLGGKDPSASGSVMQHPVYVTVTGILFYDDAHVGDQPRGKKGMKAATLWELHPVTSMAFAPKPPTKPASN</sequence>
<dbReference type="HOGENOM" id="CLU_1276253_0_0_0"/>
<dbReference type="AlphaFoldDB" id="Q02AC0"/>
<dbReference type="OrthoDB" id="9889042at2"/>
<reference evidence="1" key="1">
    <citation type="submission" date="2006-10" db="EMBL/GenBank/DDBJ databases">
        <title>Complete sequence of Solibacter usitatus Ellin6076.</title>
        <authorList>
            <consortium name="US DOE Joint Genome Institute"/>
            <person name="Copeland A."/>
            <person name="Lucas S."/>
            <person name="Lapidus A."/>
            <person name="Barry K."/>
            <person name="Detter J.C."/>
            <person name="Glavina del Rio T."/>
            <person name="Hammon N."/>
            <person name="Israni S."/>
            <person name="Dalin E."/>
            <person name="Tice H."/>
            <person name="Pitluck S."/>
            <person name="Thompson L.S."/>
            <person name="Brettin T."/>
            <person name="Bruce D."/>
            <person name="Han C."/>
            <person name="Tapia R."/>
            <person name="Gilna P."/>
            <person name="Schmutz J."/>
            <person name="Larimer F."/>
            <person name="Land M."/>
            <person name="Hauser L."/>
            <person name="Kyrpides N."/>
            <person name="Mikhailova N."/>
            <person name="Janssen P.H."/>
            <person name="Kuske C.R."/>
            <person name="Richardson P."/>
        </authorList>
    </citation>
    <scope>NUCLEOTIDE SEQUENCE</scope>
    <source>
        <strain evidence="1">Ellin6076</strain>
    </source>
</reference>